<evidence type="ECO:0000313" key="2">
    <source>
        <dbReference type="Proteomes" id="UP001551658"/>
    </source>
</evidence>
<dbReference type="EMBL" id="JBFAIH010000015">
    <property type="protein sequence ID" value="MEV0365748.1"/>
    <property type="molecule type" value="Genomic_DNA"/>
</dbReference>
<comment type="caution">
    <text evidence="1">The sequence shown here is derived from an EMBL/GenBank/DDBJ whole genome shotgun (WGS) entry which is preliminary data.</text>
</comment>
<proteinExistence type="predicted"/>
<name>A0ABV3FDG9_9NOCA</name>
<gene>
    <name evidence="1" type="ORF">AB0H72_23925</name>
</gene>
<dbReference type="Pfam" id="PF14025">
    <property type="entry name" value="DUF4241"/>
    <property type="match status" value="1"/>
</dbReference>
<reference evidence="1 2" key="1">
    <citation type="submission" date="2024-06" db="EMBL/GenBank/DDBJ databases">
        <title>The Natural Products Discovery Center: Release of the First 8490 Sequenced Strains for Exploring Actinobacteria Biosynthetic Diversity.</title>
        <authorList>
            <person name="Kalkreuter E."/>
            <person name="Kautsar S.A."/>
            <person name="Yang D."/>
            <person name="Bader C.D."/>
            <person name="Teijaro C.N."/>
            <person name="Fluegel L."/>
            <person name="Davis C.M."/>
            <person name="Simpson J.R."/>
            <person name="Lauterbach L."/>
            <person name="Steele A.D."/>
            <person name="Gui C."/>
            <person name="Meng S."/>
            <person name="Li G."/>
            <person name="Viehrig K."/>
            <person name="Ye F."/>
            <person name="Su P."/>
            <person name="Kiefer A.F."/>
            <person name="Nichols A."/>
            <person name="Cepeda A.J."/>
            <person name="Yan W."/>
            <person name="Fan B."/>
            <person name="Jiang Y."/>
            <person name="Adhikari A."/>
            <person name="Zheng C.-J."/>
            <person name="Schuster L."/>
            <person name="Cowan T.M."/>
            <person name="Smanski M.J."/>
            <person name="Chevrette M.G."/>
            <person name="De Carvalho L.P.S."/>
            <person name="Shen B."/>
        </authorList>
    </citation>
    <scope>NUCLEOTIDE SEQUENCE [LARGE SCALE GENOMIC DNA]</scope>
    <source>
        <strain evidence="1 2">NPDC050671</strain>
    </source>
</reference>
<evidence type="ECO:0000313" key="1">
    <source>
        <dbReference type="EMBL" id="MEV0365748.1"/>
    </source>
</evidence>
<keyword evidence="2" id="KW-1185">Reference proteome</keyword>
<sequence length="296" mass="31766">MGNEPLRPEHLDTLFTAGTRYRSAEGSAFPIGPGAIYPFEAGTLRMPTGQLVAAELNAQSQPMPFTATIPPGDYPVVLSTLDGTVVAARVPVADQPVAAWQPAVQPKGDRLQPGLDELLGFDSCGSIVCLYDGGSGIHEEYWSLGEDLESNFRDLLKRRCAAEFRQPKSSGNIIAFRSSIPDAFCPTWIGRAVDGRIACILIDMNVYGSCDLIIDENGSINESRPSPGTGSAPNSLPESSILTVVDRSDSTFRFDIDGGAVRASGVRARPQGIIEWAHRNGYTINARGRVADGNLW</sequence>
<dbReference type="RefSeq" id="WP_357982606.1">
    <property type="nucleotide sequence ID" value="NZ_JBFAIH010000015.1"/>
</dbReference>
<dbReference type="InterPro" id="IPR025335">
    <property type="entry name" value="DUF4241"/>
</dbReference>
<protein>
    <submittedName>
        <fullName evidence="1">DUF4241 domain-containing protein</fullName>
    </submittedName>
</protein>
<organism evidence="1 2">
    <name type="scientific">Nocardia fusca</name>
    <dbReference type="NCBI Taxonomy" id="941183"/>
    <lineage>
        <taxon>Bacteria</taxon>
        <taxon>Bacillati</taxon>
        <taxon>Actinomycetota</taxon>
        <taxon>Actinomycetes</taxon>
        <taxon>Mycobacteriales</taxon>
        <taxon>Nocardiaceae</taxon>
        <taxon>Nocardia</taxon>
    </lineage>
</organism>
<dbReference type="Proteomes" id="UP001551658">
    <property type="component" value="Unassembled WGS sequence"/>
</dbReference>
<accession>A0ABV3FDG9</accession>